<gene>
    <name evidence="1" type="ORF">POPTR_004G220500</name>
</gene>
<dbReference type="InParanoid" id="A0A2K2AYG4"/>
<proteinExistence type="predicted"/>
<evidence type="ECO:0000313" key="2">
    <source>
        <dbReference type="Proteomes" id="UP000006729"/>
    </source>
</evidence>
<name>A0A2K2AYG4_POPTR</name>
<dbReference type="AlphaFoldDB" id="A0A2K2AYG4"/>
<keyword evidence="2" id="KW-1185">Reference proteome</keyword>
<organism evidence="1 2">
    <name type="scientific">Populus trichocarpa</name>
    <name type="common">Western balsam poplar</name>
    <name type="synonym">Populus balsamifera subsp. trichocarpa</name>
    <dbReference type="NCBI Taxonomy" id="3694"/>
    <lineage>
        <taxon>Eukaryota</taxon>
        <taxon>Viridiplantae</taxon>
        <taxon>Streptophyta</taxon>
        <taxon>Embryophyta</taxon>
        <taxon>Tracheophyta</taxon>
        <taxon>Spermatophyta</taxon>
        <taxon>Magnoliopsida</taxon>
        <taxon>eudicotyledons</taxon>
        <taxon>Gunneridae</taxon>
        <taxon>Pentapetalae</taxon>
        <taxon>rosids</taxon>
        <taxon>fabids</taxon>
        <taxon>Malpighiales</taxon>
        <taxon>Salicaceae</taxon>
        <taxon>Saliceae</taxon>
        <taxon>Populus</taxon>
    </lineage>
</organism>
<accession>A0A2K2AYG4</accession>
<dbReference type="EMBL" id="CM009293">
    <property type="protein sequence ID" value="PNT42570.1"/>
    <property type="molecule type" value="Genomic_DNA"/>
</dbReference>
<reference evidence="1 2" key="1">
    <citation type="journal article" date="2006" name="Science">
        <title>The genome of black cottonwood, Populus trichocarpa (Torr. &amp; Gray).</title>
        <authorList>
            <person name="Tuskan G.A."/>
            <person name="Difazio S."/>
            <person name="Jansson S."/>
            <person name="Bohlmann J."/>
            <person name="Grigoriev I."/>
            <person name="Hellsten U."/>
            <person name="Putnam N."/>
            <person name="Ralph S."/>
            <person name="Rombauts S."/>
            <person name="Salamov A."/>
            <person name="Schein J."/>
            <person name="Sterck L."/>
            <person name="Aerts A."/>
            <person name="Bhalerao R.R."/>
            <person name="Bhalerao R.P."/>
            <person name="Blaudez D."/>
            <person name="Boerjan W."/>
            <person name="Brun A."/>
            <person name="Brunner A."/>
            <person name="Busov V."/>
            <person name="Campbell M."/>
            <person name="Carlson J."/>
            <person name="Chalot M."/>
            <person name="Chapman J."/>
            <person name="Chen G.L."/>
            <person name="Cooper D."/>
            <person name="Coutinho P.M."/>
            <person name="Couturier J."/>
            <person name="Covert S."/>
            <person name="Cronk Q."/>
            <person name="Cunningham R."/>
            <person name="Davis J."/>
            <person name="Degroeve S."/>
            <person name="Dejardin A."/>
            <person name="Depamphilis C."/>
            <person name="Detter J."/>
            <person name="Dirks B."/>
            <person name="Dubchak I."/>
            <person name="Duplessis S."/>
            <person name="Ehlting J."/>
            <person name="Ellis B."/>
            <person name="Gendler K."/>
            <person name="Goodstein D."/>
            <person name="Gribskov M."/>
            <person name="Grimwood J."/>
            <person name="Groover A."/>
            <person name="Gunter L."/>
            <person name="Hamberger B."/>
            <person name="Heinze B."/>
            <person name="Helariutta Y."/>
            <person name="Henrissat B."/>
            <person name="Holligan D."/>
            <person name="Holt R."/>
            <person name="Huang W."/>
            <person name="Islam-Faridi N."/>
            <person name="Jones S."/>
            <person name="Jones-Rhoades M."/>
            <person name="Jorgensen R."/>
            <person name="Joshi C."/>
            <person name="Kangasjarvi J."/>
            <person name="Karlsson J."/>
            <person name="Kelleher C."/>
            <person name="Kirkpatrick R."/>
            <person name="Kirst M."/>
            <person name="Kohler A."/>
            <person name="Kalluri U."/>
            <person name="Larimer F."/>
            <person name="Leebens-Mack J."/>
            <person name="Leple J.C."/>
            <person name="Locascio P."/>
            <person name="Lou Y."/>
            <person name="Lucas S."/>
            <person name="Martin F."/>
            <person name="Montanini B."/>
            <person name="Napoli C."/>
            <person name="Nelson D.R."/>
            <person name="Nelson C."/>
            <person name="Nieminen K."/>
            <person name="Nilsson O."/>
            <person name="Pereda V."/>
            <person name="Peter G."/>
            <person name="Philippe R."/>
            <person name="Pilate G."/>
            <person name="Poliakov A."/>
            <person name="Razumovskaya J."/>
            <person name="Richardson P."/>
            <person name="Rinaldi C."/>
            <person name="Ritland K."/>
            <person name="Rouze P."/>
            <person name="Ryaboy D."/>
            <person name="Schmutz J."/>
            <person name="Schrader J."/>
            <person name="Segerman B."/>
            <person name="Shin H."/>
            <person name="Siddiqui A."/>
            <person name="Sterky F."/>
            <person name="Terry A."/>
            <person name="Tsai C.J."/>
            <person name="Uberbacher E."/>
            <person name="Unneberg P."/>
            <person name="Vahala J."/>
            <person name="Wall K."/>
            <person name="Wessler S."/>
            <person name="Yang G."/>
            <person name="Yin T."/>
            <person name="Douglas C."/>
            <person name="Marra M."/>
            <person name="Sandberg G."/>
            <person name="Van de Peer Y."/>
            <person name="Rokhsar D."/>
        </authorList>
    </citation>
    <scope>NUCLEOTIDE SEQUENCE [LARGE SCALE GENOMIC DNA]</scope>
    <source>
        <strain evidence="2">cv. Nisqually</strain>
    </source>
</reference>
<protein>
    <submittedName>
        <fullName evidence="1">Uncharacterized protein</fullName>
    </submittedName>
</protein>
<sequence>MNRLLKISGECKGETILGPGNKPEGLAMKNGLILKLSFKKDCEFASVDAGEKNPVGTGGNIAGAGDKIPGI</sequence>
<evidence type="ECO:0000313" key="1">
    <source>
        <dbReference type="EMBL" id="PNT42570.1"/>
    </source>
</evidence>
<dbReference type="Proteomes" id="UP000006729">
    <property type="component" value="Chromosome 4"/>
</dbReference>